<feature type="transmembrane region" description="Helical" evidence="7">
    <location>
        <begin position="76"/>
        <end position="95"/>
    </location>
</feature>
<comment type="caution">
    <text evidence="9">The sequence shown here is derived from an EMBL/GenBank/DDBJ whole genome shotgun (WGS) entry which is preliminary data.</text>
</comment>
<dbReference type="PANTHER" id="PTHR30576">
    <property type="entry name" value="COLANIC BIOSYNTHESIS UDP-GLUCOSE LIPID CARRIER TRANSFERASE"/>
    <property type="match status" value="1"/>
</dbReference>
<feature type="transmembrane region" description="Helical" evidence="7">
    <location>
        <begin position="42"/>
        <end position="64"/>
    </location>
</feature>
<dbReference type="RefSeq" id="WP_130982093.1">
    <property type="nucleotide sequence ID" value="NZ_SISG01000001.1"/>
</dbReference>
<evidence type="ECO:0000256" key="5">
    <source>
        <dbReference type="ARBA" id="ARBA00022989"/>
    </source>
</evidence>
<feature type="transmembrane region" description="Helical" evidence="7">
    <location>
        <begin position="316"/>
        <end position="337"/>
    </location>
</feature>
<comment type="subcellular location">
    <subcellularLocation>
        <location evidence="1">Membrane</location>
        <topology evidence="1">Multi-pass membrane protein</topology>
    </subcellularLocation>
</comment>
<evidence type="ECO:0000256" key="4">
    <source>
        <dbReference type="ARBA" id="ARBA00022692"/>
    </source>
</evidence>
<feature type="transmembrane region" description="Helical" evidence="7">
    <location>
        <begin position="138"/>
        <end position="156"/>
    </location>
</feature>
<dbReference type="InterPro" id="IPR017475">
    <property type="entry name" value="EPS_sugar_tfrase"/>
</dbReference>
<dbReference type="PANTHER" id="PTHR30576:SF10">
    <property type="entry name" value="SLL5057 PROTEIN"/>
    <property type="match status" value="1"/>
</dbReference>
<feature type="domain" description="Bacterial sugar transferase" evidence="8">
    <location>
        <begin position="311"/>
        <end position="498"/>
    </location>
</feature>
<evidence type="ECO:0000313" key="9">
    <source>
        <dbReference type="EMBL" id="TBN57984.1"/>
    </source>
</evidence>
<dbReference type="Pfam" id="PF13727">
    <property type="entry name" value="CoA_binding_3"/>
    <property type="match status" value="1"/>
</dbReference>
<dbReference type="AlphaFoldDB" id="A0A4Q9GUU1"/>
<organism evidence="9 10">
    <name type="scientific">Glaciihabitans arcticus</name>
    <dbReference type="NCBI Taxonomy" id="2668039"/>
    <lineage>
        <taxon>Bacteria</taxon>
        <taxon>Bacillati</taxon>
        <taxon>Actinomycetota</taxon>
        <taxon>Actinomycetes</taxon>
        <taxon>Micrococcales</taxon>
        <taxon>Microbacteriaceae</taxon>
        <taxon>Glaciihabitans</taxon>
    </lineage>
</organism>
<evidence type="ECO:0000259" key="8">
    <source>
        <dbReference type="Pfam" id="PF02397"/>
    </source>
</evidence>
<dbReference type="GO" id="GO:0016780">
    <property type="term" value="F:phosphotransferase activity, for other substituted phosphate groups"/>
    <property type="evidence" value="ECO:0007669"/>
    <property type="project" value="TreeGrafter"/>
</dbReference>
<protein>
    <submittedName>
        <fullName evidence="9">Sugar transferase</fullName>
    </submittedName>
</protein>
<keyword evidence="6 7" id="KW-0472">Membrane</keyword>
<keyword evidence="5 7" id="KW-1133">Transmembrane helix</keyword>
<comment type="similarity">
    <text evidence="2">Belongs to the bacterial sugar transferase family.</text>
</comment>
<keyword evidence="10" id="KW-1185">Reference proteome</keyword>
<dbReference type="EMBL" id="SISG01000001">
    <property type="protein sequence ID" value="TBN57984.1"/>
    <property type="molecule type" value="Genomic_DNA"/>
</dbReference>
<evidence type="ECO:0000256" key="6">
    <source>
        <dbReference type="ARBA" id="ARBA00023136"/>
    </source>
</evidence>
<evidence type="ECO:0000256" key="7">
    <source>
        <dbReference type="SAM" id="Phobius"/>
    </source>
</evidence>
<evidence type="ECO:0000256" key="3">
    <source>
        <dbReference type="ARBA" id="ARBA00022679"/>
    </source>
</evidence>
<evidence type="ECO:0000313" key="10">
    <source>
        <dbReference type="Proteomes" id="UP000294194"/>
    </source>
</evidence>
<name>A0A4Q9GUU1_9MICO</name>
<evidence type="ECO:0000256" key="1">
    <source>
        <dbReference type="ARBA" id="ARBA00004141"/>
    </source>
</evidence>
<dbReference type="NCBIfam" id="TIGR03025">
    <property type="entry name" value="EPS_sugtrans"/>
    <property type="match status" value="1"/>
</dbReference>
<reference evidence="10" key="1">
    <citation type="submission" date="2019-02" db="EMBL/GenBank/DDBJ databases">
        <title>Glaciihabitans arcticus sp. nov., a psychrotolerant bacterium isolated from polar soil.</title>
        <authorList>
            <person name="Dahal R.H."/>
        </authorList>
    </citation>
    <scope>NUCLEOTIDE SEQUENCE [LARGE SCALE GENOMIC DNA]</scope>
    <source>
        <strain evidence="10">RP-3-7</strain>
    </source>
</reference>
<dbReference type="InterPro" id="IPR003362">
    <property type="entry name" value="Bact_transf"/>
</dbReference>
<keyword evidence="4 7" id="KW-0812">Transmembrane</keyword>
<dbReference type="GO" id="GO:0016020">
    <property type="term" value="C:membrane"/>
    <property type="evidence" value="ECO:0007669"/>
    <property type="project" value="UniProtKB-SubCell"/>
</dbReference>
<proteinExistence type="inferred from homology"/>
<evidence type="ECO:0000256" key="2">
    <source>
        <dbReference type="ARBA" id="ARBA00006464"/>
    </source>
</evidence>
<dbReference type="Proteomes" id="UP000294194">
    <property type="component" value="Unassembled WGS sequence"/>
</dbReference>
<gene>
    <name evidence="9" type="ORF">EYE40_11585</name>
</gene>
<accession>A0A4Q9GUU1</accession>
<feature type="transmembrane region" description="Helical" evidence="7">
    <location>
        <begin position="116"/>
        <end position="132"/>
    </location>
</feature>
<dbReference type="Pfam" id="PF02397">
    <property type="entry name" value="Bac_transf"/>
    <property type="match status" value="1"/>
</dbReference>
<keyword evidence="3 9" id="KW-0808">Transferase</keyword>
<sequence>MVDPSVSSVSPDALSTARRALAALSAGLQSLPPLRLDWARVYALRLLLADSLITFSAVVFAHFAQFTFEPPGRLTGITLEEALVVLVWGASLAVFRTRSRTVLGIGTAEYKSVIQSTLTAFGVLAMVFLVAQSETTRWLFLVALPLGTVGLLANRWNWRRWLNLERASGQYLSRVVVAGNARDVAKVVRQVGNSVRAGYRVVGVVVDEQEDGRAARDYAGSDITVSTYLDGTADFVRGIGCDGVIVAGQPSSDSEFIHDLAWRLEGSAVELIIATSLANVAGPRIHFRPVDGLPLLHVEIPQFTGGKHLLKRAMDIVLAGGALLALAPLFAVIAALIRLDRPGPAVFSQERVGLNGSTFRIFKFRSMVVDAPQLLAQLAAANEGSGVLFKMKHDPRVTRVGRLLRKYSLDELPQLWNILIGDMSIVGPRPPLPSEVEGYETHVHRRLYIKPGLTGMWQVNGRSNLSWEESVRLDLYYVENWSVVGDLAIMWRTIKVVIDPVGAY</sequence>